<evidence type="ECO:0000313" key="2">
    <source>
        <dbReference type="Proteomes" id="UP000254304"/>
    </source>
</evidence>
<evidence type="ECO:0000313" key="1">
    <source>
        <dbReference type="EMBL" id="STQ47011.1"/>
    </source>
</evidence>
<dbReference type="AlphaFoldDB" id="A0A377NHL6"/>
<dbReference type="Proteomes" id="UP000254304">
    <property type="component" value="Unassembled WGS sequence"/>
</dbReference>
<gene>
    <name evidence="1" type="ORF">NCTC12157_04838</name>
</gene>
<proteinExistence type="predicted"/>
<organism evidence="1 2">
    <name type="scientific">Ewingella americana</name>
    <dbReference type="NCBI Taxonomy" id="41202"/>
    <lineage>
        <taxon>Bacteria</taxon>
        <taxon>Pseudomonadati</taxon>
        <taxon>Pseudomonadota</taxon>
        <taxon>Gammaproteobacteria</taxon>
        <taxon>Enterobacterales</taxon>
        <taxon>Yersiniaceae</taxon>
        <taxon>Ewingella</taxon>
    </lineage>
</organism>
<dbReference type="EMBL" id="UGGO01000001">
    <property type="protein sequence ID" value="STQ47011.1"/>
    <property type="molecule type" value="Genomic_DNA"/>
</dbReference>
<sequence length="56" mass="6499">MLPYFHAFLALPGKIPKNKQQMVQSVVQIDSRSHYIMYYSVRMGHLAPTVSIRHVL</sequence>
<accession>A0A377NHL6</accession>
<protein>
    <submittedName>
        <fullName evidence="1">Uncharacterized protein</fullName>
    </submittedName>
</protein>
<name>A0A377NHL6_9GAMM</name>
<reference evidence="1 2" key="1">
    <citation type="submission" date="2018-06" db="EMBL/GenBank/DDBJ databases">
        <authorList>
            <consortium name="Pathogen Informatics"/>
            <person name="Doyle S."/>
        </authorList>
    </citation>
    <scope>NUCLEOTIDE SEQUENCE [LARGE SCALE GENOMIC DNA]</scope>
    <source>
        <strain evidence="1 2">NCTC12157</strain>
    </source>
</reference>